<evidence type="ECO:0000256" key="7">
    <source>
        <dbReference type="ARBA" id="ARBA00022989"/>
    </source>
</evidence>
<evidence type="ECO:0000256" key="9">
    <source>
        <dbReference type="ARBA" id="ARBA00023122"/>
    </source>
</evidence>
<dbReference type="SMR" id="A0A0K9P018"/>
<feature type="transmembrane region" description="Helical" evidence="15">
    <location>
        <begin position="509"/>
        <end position="527"/>
    </location>
</feature>
<dbReference type="SUPFAM" id="SSF54631">
    <property type="entry name" value="CBS-domain pair"/>
    <property type="match status" value="1"/>
</dbReference>
<dbReference type="InterPro" id="IPR000644">
    <property type="entry name" value="CBS_dom"/>
</dbReference>
<feature type="transmembrane region" description="Helical" evidence="15">
    <location>
        <begin position="292"/>
        <end position="312"/>
    </location>
</feature>
<evidence type="ECO:0000313" key="19">
    <source>
        <dbReference type="Proteomes" id="UP000036987"/>
    </source>
</evidence>
<feature type="transmembrane region" description="Helical" evidence="15">
    <location>
        <begin position="108"/>
        <end position="128"/>
    </location>
</feature>
<dbReference type="InterPro" id="IPR001807">
    <property type="entry name" value="ClC"/>
</dbReference>
<evidence type="ECO:0000256" key="3">
    <source>
        <dbReference type="ARBA" id="ARBA00011738"/>
    </source>
</evidence>
<keyword evidence="8 15" id="KW-0406">Ion transport</keyword>
<keyword evidence="11" id="KW-0869">Chloride channel</keyword>
<evidence type="ECO:0000256" key="5">
    <source>
        <dbReference type="ARBA" id="ARBA00022692"/>
    </source>
</evidence>
<feature type="transmembrane region" description="Helical" evidence="15">
    <location>
        <begin position="163"/>
        <end position="185"/>
    </location>
</feature>
<comment type="subcellular location">
    <subcellularLocation>
        <location evidence="1 15">Membrane</location>
        <topology evidence="1 15">Multi-pass membrane protein</topology>
    </subcellularLocation>
</comment>
<feature type="transmembrane region" description="Helical" evidence="15">
    <location>
        <begin position="251"/>
        <end position="277"/>
    </location>
</feature>
<proteinExistence type="inferred from homology"/>
<keyword evidence="5 15" id="KW-0812">Transmembrane</keyword>
<keyword evidence="4 15" id="KW-0813">Transport</keyword>
<evidence type="ECO:0000256" key="2">
    <source>
        <dbReference type="ARBA" id="ARBA00009476"/>
    </source>
</evidence>
<evidence type="ECO:0000256" key="1">
    <source>
        <dbReference type="ARBA" id="ARBA00004141"/>
    </source>
</evidence>
<dbReference type="InterPro" id="IPR046342">
    <property type="entry name" value="CBS_dom_sf"/>
</dbReference>
<keyword evidence="10 15" id="KW-0472">Membrane</keyword>
<dbReference type="OMA" id="YDALWQC"/>
<feature type="domain" description="CBS" evidence="17">
    <location>
        <begin position="593"/>
        <end position="650"/>
    </location>
</feature>
<sequence length="762" mass="81826">MTPLSLPSPMSTSEFEFEDHKSLLGLNHHHSTNQPSPVSNADLESPSLSPRRKGISDFIRQIDRRLSGRRLSKLVSSGSTTGSLSPMYRYSSGEGSPDALGEGAPPEWALLLIGCLLGLATGICVAAFNGGVHVIHKWAWAGTPNEGAAWLRLQMLADTWHRILLIPVTGGVVVGMMHGLVEIFYQIKQSRSSKPSCDLLAGIFPTIKGIQAAITLGTGCSLGPEGPSVDIGKSCAHGFSEMMENNKERRIALVAAGAAAGIASGFNAAVAGCFFAIETVLRPLRAENSPPFTTAMIILASVISSTVSNVLLGERPAFTVPTYELKSAAELPLYLILGMLCGAVSVVFTWLVTRITKFFEYIKSQFGVPTVVCPALGGLGAGIIALRYPGILYWGFTNVDEILHTGKSVSAPGIWWLTQLAAAKVVATALCKGSGLVGGLYAPSLMIGAAVGAVFGGSAAEIINSAVPGNAAVAQPQAYALVGMAATLASVCSVPLTSVLLLFELTKDYRILLPLMGAVGLAIWVPSMTNPSKENEEYSEHVYSSLHKVEEKNEAIWKGNGTNSVELSILVDDLDDDFHKDKILDELKVSQAMSRNYLKVASVGILKETIQLMRESRQNCALVVDIEDLLEGILTAGDIHRRVYNISADVPNAPKIDSTAFDLDTCHVSSVCTRGIRYRGKERGLLTCFPDMDLTTAKEIMEAKGIKQLPVVRRGELGKERKRRILGLLYYDAIGLCLRDEADRHKFPQKKHDIQEIASSSH</sequence>
<evidence type="ECO:0000256" key="10">
    <source>
        <dbReference type="ARBA" id="ARBA00023136"/>
    </source>
</evidence>
<evidence type="ECO:0000256" key="4">
    <source>
        <dbReference type="ARBA" id="ARBA00022448"/>
    </source>
</evidence>
<feature type="transmembrane region" description="Helical" evidence="15">
    <location>
        <begin position="479"/>
        <end position="502"/>
    </location>
</feature>
<keyword evidence="9 14" id="KW-0129">CBS domain</keyword>
<dbReference type="SMART" id="SM00116">
    <property type="entry name" value="CBS"/>
    <property type="match status" value="2"/>
</dbReference>
<keyword evidence="6" id="KW-0677">Repeat</keyword>
<feature type="transmembrane region" description="Helical" evidence="15">
    <location>
        <begin position="365"/>
        <end position="386"/>
    </location>
</feature>
<evidence type="ECO:0000256" key="13">
    <source>
        <dbReference type="ARBA" id="ARBA00023303"/>
    </source>
</evidence>
<dbReference type="GO" id="GO:0009507">
    <property type="term" value="C:chloroplast"/>
    <property type="evidence" value="ECO:0000318"/>
    <property type="project" value="GO_Central"/>
</dbReference>
<dbReference type="InterPro" id="IPR014743">
    <property type="entry name" value="Cl-channel_core"/>
</dbReference>
<dbReference type="InterPro" id="IPR050368">
    <property type="entry name" value="ClC-type_chloride_channel"/>
</dbReference>
<dbReference type="Gene3D" id="1.10.3080.10">
    <property type="entry name" value="Clc chloride channel"/>
    <property type="match status" value="1"/>
</dbReference>
<dbReference type="CDD" id="cd04592">
    <property type="entry name" value="CBS_pair_voltage-gated_CLC_euk_bac"/>
    <property type="match status" value="1"/>
</dbReference>
<dbReference type="CDD" id="cd00400">
    <property type="entry name" value="Voltage_gated_ClC"/>
    <property type="match status" value="1"/>
</dbReference>
<evidence type="ECO:0000256" key="16">
    <source>
        <dbReference type="SAM" id="MobiDB-lite"/>
    </source>
</evidence>
<evidence type="ECO:0000256" key="15">
    <source>
        <dbReference type="RuleBase" id="RU361221"/>
    </source>
</evidence>
<keyword evidence="19" id="KW-1185">Reference proteome</keyword>
<dbReference type="GO" id="GO:0005794">
    <property type="term" value="C:Golgi apparatus"/>
    <property type="evidence" value="ECO:0000318"/>
    <property type="project" value="GO_Central"/>
</dbReference>
<evidence type="ECO:0000256" key="6">
    <source>
        <dbReference type="ARBA" id="ARBA00022737"/>
    </source>
</evidence>
<accession>A0A0K9P018</accession>
<dbReference type="PROSITE" id="PS51371">
    <property type="entry name" value="CBS"/>
    <property type="match status" value="1"/>
</dbReference>
<dbReference type="GO" id="GO:0034707">
    <property type="term" value="C:chloride channel complex"/>
    <property type="evidence" value="ECO:0007669"/>
    <property type="project" value="UniProtKB-KW"/>
</dbReference>
<evidence type="ECO:0000256" key="8">
    <source>
        <dbReference type="ARBA" id="ARBA00023065"/>
    </source>
</evidence>
<feature type="region of interest" description="Disordered" evidence="16">
    <location>
        <begin position="26"/>
        <end position="51"/>
    </location>
</feature>
<dbReference type="GO" id="GO:0005254">
    <property type="term" value="F:chloride channel activity"/>
    <property type="evidence" value="ECO:0007669"/>
    <property type="project" value="UniProtKB-UniRule"/>
</dbReference>
<dbReference type="PRINTS" id="PR00762">
    <property type="entry name" value="CLCHANNEL"/>
</dbReference>
<evidence type="ECO:0000313" key="18">
    <source>
        <dbReference type="EMBL" id="KMZ61550.1"/>
    </source>
</evidence>
<comment type="caution">
    <text evidence="15">Lacks conserved residue(s) required for the propagation of feature annotation.</text>
</comment>
<gene>
    <name evidence="18" type="ORF">ZOSMA_51G00410</name>
</gene>
<dbReference type="PANTHER" id="PTHR43427:SF3">
    <property type="entry name" value="CHLORIDE CHANNEL PROTEIN CLC-F"/>
    <property type="match status" value="1"/>
</dbReference>
<comment type="subunit">
    <text evidence="3">Homodimer.</text>
</comment>
<reference evidence="19" key="1">
    <citation type="journal article" date="2016" name="Nature">
        <title>The genome of the seagrass Zostera marina reveals angiosperm adaptation to the sea.</title>
        <authorList>
            <person name="Olsen J.L."/>
            <person name="Rouze P."/>
            <person name="Verhelst B."/>
            <person name="Lin Y.-C."/>
            <person name="Bayer T."/>
            <person name="Collen J."/>
            <person name="Dattolo E."/>
            <person name="De Paoli E."/>
            <person name="Dittami S."/>
            <person name="Maumus F."/>
            <person name="Michel G."/>
            <person name="Kersting A."/>
            <person name="Lauritano C."/>
            <person name="Lohaus R."/>
            <person name="Toepel M."/>
            <person name="Tonon T."/>
            <person name="Vanneste K."/>
            <person name="Amirebrahimi M."/>
            <person name="Brakel J."/>
            <person name="Bostroem C."/>
            <person name="Chovatia M."/>
            <person name="Grimwood J."/>
            <person name="Jenkins J.W."/>
            <person name="Jueterbock A."/>
            <person name="Mraz A."/>
            <person name="Stam W.T."/>
            <person name="Tice H."/>
            <person name="Bornberg-Bauer E."/>
            <person name="Green P.J."/>
            <person name="Pearson G.A."/>
            <person name="Procaccini G."/>
            <person name="Duarte C.M."/>
            <person name="Schmutz J."/>
            <person name="Reusch T.B.H."/>
            <person name="Van de Peer Y."/>
        </authorList>
    </citation>
    <scope>NUCLEOTIDE SEQUENCE [LARGE SCALE GENOMIC DNA]</scope>
    <source>
        <strain evidence="19">cv. Finnish</strain>
    </source>
</reference>
<evidence type="ECO:0000256" key="11">
    <source>
        <dbReference type="ARBA" id="ARBA00023173"/>
    </source>
</evidence>
<evidence type="ECO:0000256" key="14">
    <source>
        <dbReference type="PROSITE-ProRule" id="PRU00703"/>
    </source>
</evidence>
<dbReference type="Pfam" id="PF00654">
    <property type="entry name" value="Voltage_CLC"/>
    <property type="match status" value="1"/>
</dbReference>
<dbReference type="Proteomes" id="UP000036987">
    <property type="component" value="Unassembled WGS sequence"/>
</dbReference>
<feature type="transmembrane region" description="Helical" evidence="15">
    <location>
        <begin position="333"/>
        <end position="353"/>
    </location>
</feature>
<organism evidence="18 19">
    <name type="scientific">Zostera marina</name>
    <name type="common">Eelgrass</name>
    <dbReference type="NCBI Taxonomy" id="29655"/>
    <lineage>
        <taxon>Eukaryota</taxon>
        <taxon>Viridiplantae</taxon>
        <taxon>Streptophyta</taxon>
        <taxon>Embryophyta</taxon>
        <taxon>Tracheophyta</taxon>
        <taxon>Spermatophyta</taxon>
        <taxon>Magnoliopsida</taxon>
        <taxon>Liliopsida</taxon>
        <taxon>Zosteraceae</taxon>
        <taxon>Zostera</taxon>
    </lineage>
</organism>
<evidence type="ECO:0000256" key="12">
    <source>
        <dbReference type="ARBA" id="ARBA00023214"/>
    </source>
</evidence>
<dbReference type="EMBL" id="LFYR01001470">
    <property type="protein sequence ID" value="KMZ61550.1"/>
    <property type="molecule type" value="Genomic_DNA"/>
</dbReference>
<dbReference type="GO" id="GO:1902476">
    <property type="term" value="P:chloride transmembrane transport"/>
    <property type="evidence" value="ECO:0000318"/>
    <property type="project" value="GO_Central"/>
</dbReference>
<keyword evidence="12 15" id="KW-0868">Chloride</keyword>
<keyword evidence="13" id="KW-0407">Ion channel</keyword>
<evidence type="ECO:0000259" key="17">
    <source>
        <dbReference type="PROSITE" id="PS51371"/>
    </source>
</evidence>
<keyword evidence="7 15" id="KW-1133">Transmembrane helix</keyword>
<dbReference type="Pfam" id="PF00571">
    <property type="entry name" value="CBS"/>
    <property type="match status" value="2"/>
</dbReference>
<comment type="caution">
    <text evidence="18">The sequence shown here is derived from an EMBL/GenBank/DDBJ whole genome shotgun (WGS) entry which is preliminary data.</text>
</comment>
<name>A0A0K9P018_ZOSMR</name>
<comment type="similarity">
    <text evidence="2 15">Belongs to the chloride channel (TC 2.A.49) family.</text>
</comment>
<dbReference type="STRING" id="29655.A0A0K9P018"/>
<dbReference type="Gene3D" id="3.10.580.10">
    <property type="entry name" value="CBS-domain"/>
    <property type="match status" value="1"/>
</dbReference>
<dbReference type="PANTHER" id="PTHR43427">
    <property type="entry name" value="CHLORIDE CHANNEL PROTEIN CLC-E"/>
    <property type="match status" value="1"/>
</dbReference>
<protein>
    <recommendedName>
        <fullName evidence="15">Chloride channel protein</fullName>
    </recommendedName>
</protein>
<dbReference type="FunFam" id="1.10.3080.10:FF:000008">
    <property type="entry name" value="Chloride channel protein"/>
    <property type="match status" value="1"/>
</dbReference>
<dbReference type="SUPFAM" id="SSF81340">
    <property type="entry name" value="Clc chloride channel"/>
    <property type="match status" value="1"/>
</dbReference>
<feature type="transmembrane region" description="Helical" evidence="15">
    <location>
        <begin position="440"/>
        <end position="459"/>
    </location>
</feature>
<dbReference type="OrthoDB" id="4564at2759"/>
<dbReference type="AlphaFoldDB" id="A0A0K9P018"/>